<proteinExistence type="predicted"/>
<dbReference type="Proteomes" id="UP000030762">
    <property type="component" value="Unassembled WGS sequence"/>
</dbReference>
<dbReference type="OMA" id="SRADMTE"/>
<name>T0R147_SAPDV</name>
<dbReference type="OrthoDB" id="2020852at2759"/>
<organism evidence="2 3">
    <name type="scientific">Saprolegnia diclina (strain VS20)</name>
    <dbReference type="NCBI Taxonomy" id="1156394"/>
    <lineage>
        <taxon>Eukaryota</taxon>
        <taxon>Sar</taxon>
        <taxon>Stramenopiles</taxon>
        <taxon>Oomycota</taxon>
        <taxon>Saprolegniomycetes</taxon>
        <taxon>Saprolegniales</taxon>
        <taxon>Saprolegniaceae</taxon>
        <taxon>Saprolegnia</taxon>
    </lineage>
</organism>
<dbReference type="InParanoid" id="T0R147"/>
<sequence>MIKHNVAISYSRADIPELQSKIEQAKQVVADRYAKVSALEAQNAASQAKIQQLEKDAESVALLKEEAMLGRHKLQRRFSDVGGHEETLKILISALAETKAEVARLRQEKAHLVNGRKDMEKEVAGLQGAIAKSQAKSESYKQVYNQVVTKQRDVEAKLHQIATFLTATT</sequence>
<accession>T0R147</accession>
<dbReference type="VEuPathDB" id="FungiDB:SDRG_01758"/>
<dbReference type="AlphaFoldDB" id="T0R147"/>
<protein>
    <submittedName>
        <fullName evidence="2">Uncharacterized protein</fullName>
    </submittedName>
</protein>
<keyword evidence="1" id="KW-0175">Coiled coil</keyword>
<evidence type="ECO:0000313" key="3">
    <source>
        <dbReference type="Proteomes" id="UP000030762"/>
    </source>
</evidence>
<dbReference type="Gene3D" id="1.10.287.1490">
    <property type="match status" value="1"/>
</dbReference>
<feature type="coiled-coil region" evidence="1">
    <location>
        <begin position="88"/>
        <end position="136"/>
    </location>
</feature>
<evidence type="ECO:0000313" key="2">
    <source>
        <dbReference type="EMBL" id="EQC40681.1"/>
    </source>
</evidence>
<keyword evidence="3" id="KW-1185">Reference proteome</keyword>
<dbReference type="EMBL" id="JH767135">
    <property type="protein sequence ID" value="EQC40681.1"/>
    <property type="molecule type" value="Genomic_DNA"/>
</dbReference>
<dbReference type="RefSeq" id="XP_008605525.1">
    <property type="nucleotide sequence ID" value="XM_008607303.1"/>
</dbReference>
<gene>
    <name evidence="2" type="ORF">SDRG_01758</name>
</gene>
<dbReference type="GeneID" id="19942485"/>
<evidence type="ECO:0000256" key="1">
    <source>
        <dbReference type="SAM" id="Coils"/>
    </source>
</evidence>
<reference evidence="2 3" key="1">
    <citation type="submission" date="2012-04" db="EMBL/GenBank/DDBJ databases">
        <title>The Genome Sequence of Saprolegnia declina VS20.</title>
        <authorList>
            <consortium name="The Broad Institute Genome Sequencing Platform"/>
            <person name="Russ C."/>
            <person name="Nusbaum C."/>
            <person name="Tyler B."/>
            <person name="van West P."/>
            <person name="Dieguez-Uribeondo J."/>
            <person name="de Bruijn I."/>
            <person name="Tripathy S."/>
            <person name="Jiang R."/>
            <person name="Young S.K."/>
            <person name="Zeng Q."/>
            <person name="Gargeya S."/>
            <person name="Fitzgerald M."/>
            <person name="Haas B."/>
            <person name="Abouelleil A."/>
            <person name="Alvarado L."/>
            <person name="Arachchi H.M."/>
            <person name="Berlin A."/>
            <person name="Chapman S.B."/>
            <person name="Goldberg J."/>
            <person name="Griggs A."/>
            <person name="Gujja S."/>
            <person name="Hansen M."/>
            <person name="Howarth C."/>
            <person name="Imamovic A."/>
            <person name="Larimer J."/>
            <person name="McCowen C."/>
            <person name="Montmayeur A."/>
            <person name="Murphy C."/>
            <person name="Neiman D."/>
            <person name="Pearson M."/>
            <person name="Priest M."/>
            <person name="Roberts A."/>
            <person name="Saif S."/>
            <person name="Shea T."/>
            <person name="Sisk P."/>
            <person name="Sykes S."/>
            <person name="Wortman J."/>
            <person name="Nusbaum C."/>
            <person name="Birren B."/>
        </authorList>
    </citation>
    <scope>NUCLEOTIDE SEQUENCE [LARGE SCALE GENOMIC DNA]</scope>
    <source>
        <strain evidence="2 3">VS20</strain>
    </source>
</reference>